<dbReference type="Proteomes" id="UP000253529">
    <property type="component" value="Unassembled WGS sequence"/>
</dbReference>
<organism evidence="9 10">
    <name type="scientific">Roseiarcus fermentans</name>
    <dbReference type="NCBI Taxonomy" id="1473586"/>
    <lineage>
        <taxon>Bacteria</taxon>
        <taxon>Pseudomonadati</taxon>
        <taxon>Pseudomonadota</taxon>
        <taxon>Alphaproteobacteria</taxon>
        <taxon>Hyphomicrobiales</taxon>
        <taxon>Roseiarcaceae</taxon>
        <taxon>Roseiarcus</taxon>
    </lineage>
</organism>
<dbReference type="InterPro" id="IPR036909">
    <property type="entry name" value="Cyt_c-like_dom_sf"/>
</dbReference>
<gene>
    <name evidence="9" type="ORF">DFR50_103182</name>
</gene>
<accession>A0A366FU84</accession>
<name>A0A366FU84_9HYPH</name>
<keyword evidence="1" id="KW-0813">Transport</keyword>
<keyword evidence="2 6" id="KW-0349">Heme</keyword>
<evidence type="ECO:0000256" key="2">
    <source>
        <dbReference type="ARBA" id="ARBA00022617"/>
    </source>
</evidence>
<evidence type="ECO:0000256" key="1">
    <source>
        <dbReference type="ARBA" id="ARBA00022448"/>
    </source>
</evidence>
<dbReference type="EMBL" id="QNRK01000003">
    <property type="protein sequence ID" value="RBP17295.1"/>
    <property type="molecule type" value="Genomic_DNA"/>
</dbReference>
<dbReference type="SUPFAM" id="SSF46626">
    <property type="entry name" value="Cytochrome c"/>
    <property type="match status" value="1"/>
</dbReference>
<dbReference type="GO" id="GO:0046872">
    <property type="term" value="F:metal ion binding"/>
    <property type="evidence" value="ECO:0007669"/>
    <property type="project" value="UniProtKB-KW"/>
</dbReference>
<dbReference type="Pfam" id="PF00034">
    <property type="entry name" value="Cytochrom_C"/>
    <property type="match status" value="1"/>
</dbReference>
<keyword evidence="5 6" id="KW-0408">Iron</keyword>
<dbReference type="InterPro" id="IPR009056">
    <property type="entry name" value="Cyt_c-like_dom"/>
</dbReference>
<dbReference type="GO" id="GO:0020037">
    <property type="term" value="F:heme binding"/>
    <property type="evidence" value="ECO:0007669"/>
    <property type="project" value="InterPro"/>
</dbReference>
<evidence type="ECO:0000256" key="5">
    <source>
        <dbReference type="ARBA" id="ARBA00023004"/>
    </source>
</evidence>
<evidence type="ECO:0000256" key="3">
    <source>
        <dbReference type="ARBA" id="ARBA00022723"/>
    </source>
</evidence>
<dbReference type="GO" id="GO:0009055">
    <property type="term" value="F:electron transfer activity"/>
    <property type="evidence" value="ECO:0007669"/>
    <property type="project" value="InterPro"/>
</dbReference>
<dbReference type="PRINTS" id="PR00604">
    <property type="entry name" value="CYTCHRMECIAB"/>
</dbReference>
<evidence type="ECO:0000313" key="10">
    <source>
        <dbReference type="Proteomes" id="UP000253529"/>
    </source>
</evidence>
<reference evidence="9 10" key="1">
    <citation type="submission" date="2018-06" db="EMBL/GenBank/DDBJ databases">
        <title>Genomic Encyclopedia of Type Strains, Phase IV (KMG-IV): sequencing the most valuable type-strain genomes for metagenomic binning, comparative biology and taxonomic classification.</title>
        <authorList>
            <person name="Goeker M."/>
        </authorList>
    </citation>
    <scope>NUCLEOTIDE SEQUENCE [LARGE SCALE GENOMIC DNA]</scope>
    <source>
        <strain evidence="9 10">DSM 24875</strain>
    </source>
</reference>
<dbReference type="PANTHER" id="PTHR11961">
    <property type="entry name" value="CYTOCHROME C"/>
    <property type="match status" value="1"/>
</dbReference>
<evidence type="ECO:0000256" key="6">
    <source>
        <dbReference type="PROSITE-ProRule" id="PRU00433"/>
    </source>
</evidence>
<keyword evidence="4" id="KW-0249">Electron transport</keyword>
<keyword evidence="7" id="KW-0472">Membrane</keyword>
<keyword evidence="3 6" id="KW-0479">Metal-binding</keyword>
<evidence type="ECO:0000259" key="8">
    <source>
        <dbReference type="PROSITE" id="PS51007"/>
    </source>
</evidence>
<feature type="domain" description="Cytochrome c" evidence="8">
    <location>
        <begin position="69"/>
        <end position="171"/>
    </location>
</feature>
<dbReference type="Gene3D" id="1.10.760.10">
    <property type="entry name" value="Cytochrome c-like domain"/>
    <property type="match status" value="1"/>
</dbReference>
<dbReference type="RefSeq" id="WP_113887915.1">
    <property type="nucleotide sequence ID" value="NZ_QNRK01000003.1"/>
</dbReference>
<protein>
    <submittedName>
        <fullName evidence="9">Cytochrome c</fullName>
    </submittedName>
</protein>
<keyword evidence="10" id="KW-1185">Reference proteome</keyword>
<dbReference type="OrthoDB" id="9805828at2"/>
<sequence length="179" mass="18663">MASLDFNRTMLAFFGALVFYGVIVEFTSLVFMPWRTERPGYALPGSAPAAAVAAAPAAAKEPPLPELLAKADAGKGAADAKICATCHSFEKGGPAKIGPNLWGVVGRPVASAPGFAYSDAVKSLGGDWTYDKLNGWIGNPKGMAAGTKMAFAGEKEPQKRADILAYLQSLSDSPVPFPK</sequence>
<evidence type="ECO:0000313" key="9">
    <source>
        <dbReference type="EMBL" id="RBP17295.1"/>
    </source>
</evidence>
<evidence type="ECO:0000256" key="7">
    <source>
        <dbReference type="SAM" id="Phobius"/>
    </source>
</evidence>
<proteinExistence type="predicted"/>
<dbReference type="AlphaFoldDB" id="A0A366FU84"/>
<dbReference type="PROSITE" id="PS51007">
    <property type="entry name" value="CYTC"/>
    <property type="match status" value="1"/>
</dbReference>
<keyword evidence="7" id="KW-0812">Transmembrane</keyword>
<dbReference type="InterPro" id="IPR002327">
    <property type="entry name" value="Cyt_c_1A/1B"/>
</dbReference>
<comment type="caution">
    <text evidence="9">The sequence shown here is derived from an EMBL/GenBank/DDBJ whole genome shotgun (WGS) entry which is preliminary data.</text>
</comment>
<feature type="transmembrane region" description="Helical" evidence="7">
    <location>
        <begin position="12"/>
        <end position="32"/>
    </location>
</feature>
<keyword evidence="7" id="KW-1133">Transmembrane helix</keyword>
<evidence type="ECO:0000256" key="4">
    <source>
        <dbReference type="ARBA" id="ARBA00022982"/>
    </source>
</evidence>